<name>A0A9P6PZG1_9FUNG</name>
<keyword evidence="2" id="KW-1133">Transmembrane helix</keyword>
<feature type="compositionally biased region" description="Low complexity" evidence="1">
    <location>
        <begin position="136"/>
        <end position="149"/>
    </location>
</feature>
<feature type="transmembrane region" description="Helical" evidence="2">
    <location>
        <begin position="37"/>
        <end position="57"/>
    </location>
</feature>
<sequence length="198" mass="20648">MGLHGFSEPALLSLKRAYYCATGSCVGLTRCTRPFNYAWIAAIVAAIFLCLSLGWCVRRRAMMRAHAAASNTEPVVAVITPADPNQPYGQYVAPQPGQWAPPKEDPNMAYQTPASYPPPGSAPNYSVYPPASGAPAYPAPAASPYAQPASYPPPGAAQPVGAGMPPAAYPPPGASPYNQPAPYPVPQGEPAPYAPPKV</sequence>
<dbReference type="AlphaFoldDB" id="A0A9P6PZG1"/>
<protein>
    <submittedName>
        <fullName evidence="3">Uncharacterized protein</fullName>
    </submittedName>
</protein>
<dbReference type="OrthoDB" id="2423111at2759"/>
<evidence type="ECO:0000313" key="3">
    <source>
        <dbReference type="EMBL" id="KAG0256378.1"/>
    </source>
</evidence>
<gene>
    <name evidence="3" type="ORF">DFQ27_005764</name>
</gene>
<reference evidence="3" key="1">
    <citation type="journal article" date="2020" name="Fungal Divers.">
        <title>Resolving the Mortierellaceae phylogeny through synthesis of multi-gene phylogenetics and phylogenomics.</title>
        <authorList>
            <person name="Vandepol N."/>
            <person name="Liber J."/>
            <person name="Desiro A."/>
            <person name="Na H."/>
            <person name="Kennedy M."/>
            <person name="Barry K."/>
            <person name="Grigoriev I.V."/>
            <person name="Miller A.N."/>
            <person name="O'Donnell K."/>
            <person name="Stajich J.E."/>
            <person name="Bonito G."/>
        </authorList>
    </citation>
    <scope>NUCLEOTIDE SEQUENCE</scope>
    <source>
        <strain evidence="3">BC1065</strain>
    </source>
</reference>
<organism evidence="3 4">
    <name type="scientific">Actinomortierella ambigua</name>
    <dbReference type="NCBI Taxonomy" id="1343610"/>
    <lineage>
        <taxon>Eukaryota</taxon>
        <taxon>Fungi</taxon>
        <taxon>Fungi incertae sedis</taxon>
        <taxon>Mucoromycota</taxon>
        <taxon>Mortierellomycotina</taxon>
        <taxon>Mortierellomycetes</taxon>
        <taxon>Mortierellales</taxon>
        <taxon>Mortierellaceae</taxon>
        <taxon>Actinomortierella</taxon>
    </lineage>
</organism>
<dbReference type="Proteomes" id="UP000807716">
    <property type="component" value="Unassembled WGS sequence"/>
</dbReference>
<keyword evidence="2" id="KW-0812">Transmembrane</keyword>
<evidence type="ECO:0000313" key="4">
    <source>
        <dbReference type="Proteomes" id="UP000807716"/>
    </source>
</evidence>
<evidence type="ECO:0000256" key="2">
    <source>
        <dbReference type="SAM" id="Phobius"/>
    </source>
</evidence>
<keyword evidence="4" id="KW-1185">Reference proteome</keyword>
<comment type="caution">
    <text evidence="3">The sequence shown here is derived from an EMBL/GenBank/DDBJ whole genome shotgun (WGS) entry which is preliminary data.</text>
</comment>
<proteinExistence type="predicted"/>
<evidence type="ECO:0000256" key="1">
    <source>
        <dbReference type="SAM" id="MobiDB-lite"/>
    </source>
</evidence>
<feature type="compositionally biased region" description="Pro residues" evidence="1">
    <location>
        <begin position="167"/>
        <end position="198"/>
    </location>
</feature>
<feature type="compositionally biased region" description="Low complexity" evidence="1">
    <location>
        <begin position="157"/>
        <end position="166"/>
    </location>
</feature>
<accession>A0A9P6PZG1</accession>
<keyword evidence="2" id="KW-0472">Membrane</keyword>
<feature type="region of interest" description="Disordered" evidence="1">
    <location>
        <begin position="94"/>
        <end position="115"/>
    </location>
</feature>
<dbReference type="EMBL" id="JAAAJB010000413">
    <property type="protein sequence ID" value="KAG0256378.1"/>
    <property type="molecule type" value="Genomic_DNA"/>
</dbReference>
<feature type="region of interest" description="Disordered" evidence="1">
    <location>
        <begin position="136"/>
        <end position="198"/>
    </location>
</feature>